<keyword evidence="2" id="KW-1185">Reference proteome</keyword>
<organism evidence="1 2">
    <name type="scientific">Marasmiellus scandens</name>
    <dbReference type="NCBI Taxonomy" id="2682957"/>
    <lineage>
        <taxon>Eukaryota</taxon>
        <taxon>Fungi</taxon>
        <taxon>Dikarya</taxon>
        <taxon>Basidiomycota</taxon>
        <taxon>Agaricomycotina</taxon>
        <taxon>Agaricomycetes</taxon>
        <taxon>Agaricomycetidae</taxon>
        <taxon>Agaricales</taxon>
        <taxon>Marasmiineae</taxon>
        <taxon>Omphalotaceae</taxon>
        <taxon>Marasmiellus</taxon>
    </lineage>
</organism>
<protein>
    <submittedName>
        <fullName evidence="1">Uncharacterized protein</fullName>
    </submittedName>
</protein>
<gene>
    <name evidence="1" type="ORF">VKT23_013635</name>
</gene>
<sequence>MYYAPNLNYIPRECHVPYIPAPKTIPPRNPTPTPPHNEVSHLAVNVWWNPHSEEPQHWILNPRLDGLTIQVAIMAIGSDPKHSAWVTVSQGKVTYADQPTVHCLPSCIHKPIIPPKPNTEKGLLVVIHGEHTGKLVRQVHYFKLDGVSWFIAGVVKNGGKQGEEELTTEIIEVSCCDVVLVQETKGAKKWGNKVFAEARKAKINKKTKNLFE</sequence>
<comment type="caution">
    <text evidence="1">The sequence shown here is derived from an EMBL/GenBank/DDBJ whole genome shotgun (WGS) entry which is preliminary data.</text>
</comment>
<proteinExistence type="predicted"/>
<dbReference type="EMBL" id="JBANRG010000037">
    <property type="protein sequence ID" value="KAK7448903.1"/>
    <property type="molecule type" value="Genomic_DNA"/>
</dbReference>
<name>A0ABR1J855_9AGAR</name>
<reference evidence="1 2" key="1">
    <citation type="submission" date="2024-01" db="EMBL/GenBank/DDBJ databases">
        <title>A draft genome for the cacao thread blight pathogen Marasmiellus scandens.</title>
        <authorList>
            <person name="Baruah I.K."/>
            <person name="Leung J."/>
            <person name="Bukari Y."/>
            <person name="Amoako-Attah I."/>
            <person name="Meinhardt L.W."/>
            <person name="Bailey B.A."/>
            <person name="Cohen S.P."/>
        </authorList>
    </citation>
    <scope>NUCLEOTIDE SEQUENCE [LARGE SCALE GENOMIC DNA]</scope>
    <source>
        <strain evidence="1 2">GH-19</strain>
    </source>
</reference>
<accession>A0ABR1J855</accession>
<evidence type="ECO:0000313" key="1">
    <source>
        <dbReference type="EMBL" id="KAK7448903.1"/>
    </source>
</evidence>
<dbReference type="Proteomes" id="UP001498398">
    <property type="component" value="Unassembled WGS sequence"/>
</dbReference>
<evidence type="ECO:0000313" key="2">
    <source>
        <dbReference type="Proteomes" id="UP001498398"/>
    </source>
</evidence>